<dbReference type="PROSITE" id="PS52016">
    <property type="entry name" value="TONB_DEPENDENT_REC_3"/>
    <property type="match status" value="1"/>
</dbReference>
<dbReference type="Gene3D" id="2.40.170.20">
    <property type="entry name" value="TonB-dependent receptor, beta-barrel domain"/>
    <property type="match status" value="1"/>
</dbReference>
<feature type="domain" description="TonB-dependent receptor-like beta-barrel" evidence="14">
    <location>
        <begin position="322"/>
        <end position="730"/>
    </location>
</feature>
<proteinExistence type="inferred from homology"/>
<evidence type="ECO:0000256" key="7">
    <source>
        <dbReference type="ARBA" id="ARBA00023065"/>
    </source>
</evidence>
<keyword evidence="3 11" id="KW-1134">Transmembrane beta strand</keyword>
<keyword evidence="8 12" id="KW-0798">TonB box</keyword>
<evidence type="ECO:0000256" key="13">
    <source>
        <dbReference type="SAM" id="SignalP"/>
    </source>
</evidence>
<evidence type="ECO:0000256" key="10">
    <source>
        <dbReference type="ARBA" id="ARBA00023237"/>
    </source>
</evidence>
<evidence type="ECO:0000256" key="6">
    <source>
        <dbReference type="ARBA" id="ARBA00023004"/>
    </source>
</evidence>
<protein>
    <submittedName>
        <fullName evidence="16">TonB-dependent receptor</fullName>
    </submittedName>
</protein>
<dbReference type="Pfam" id="PF07715">
    <property type="entry name" value="Plug"/>
    <property type="match status" value="1"/>
</dbReference>
<dbReference type="GO" id="GO:0009279">
    <property type="term" value="C:cell outer membrane"/>
    <property type="evidence" value="ECO:0007669"/>
    <property type="project" value="UniProtKB-SubCell"/>
</dbReference>
<dbReference type="GO" id="GO:0006826">
    <property type="term" value="P:iron ion transport"/>
    <property type="evidence" value="ECO:0007669"/>
    <property type="project" value="UniProtKB-KW"/>
</dbReference>
<evidence type="ECO:0000256" key="9">
    <source>
        <dbReference type="ARBA" id="ARBA00023136"/>
    </source>
</evidence>
<keyword evidence="9 11" id="KW-0472">Membrane</keyword>
<keyword evidence="10 11" id="KW-0998">Cell outer membrane</keyword>
<dbReference type="AlphaFoldDB" id="A0AAU0N2B2"/>
<dbReference type="Proteomes" id="UP001302477">
    <property type="component" value="Chromosome"/>
</dbReference>
<keyword evidence="13" id="KW-0732">Signal</keyword>
<dbReference type="InterPro" id="IPR000531">
    <property type="entry name" value="Beta-barrel_TonB"/>
</dbReference>
<evidence type="ECO:0000256" key="8">
    <source>
        <dbReference type="ARBA" id="ARBA00023077"/>
    </source>
</evidence>
<dbReference type="EMBL" id="CP137555">
    <property type="protein sequence ID" value="WOX06253.1"/>
    <property type="molecule type" value="Genomic_DNA"/>
</dbReference>
<dbReference type="PANTHER" id="PTHR32552:SF81">
    <property type="entry name" value="TONB-DEPENDENT OUTER MEMBRANE RECEPTOR"/>
    <property type="match status" value="1"/>
</dbReference>
<dbReference type="PANTHER" id="PTHR32552">
    <property type="entry name" value="FERRICHROME IRON RECEPTOR-RELATED"/>
    <property type="match status" value="1"/>
</dbReference>
<evidence type="ECO:0000256" key="2">
    <source>
        <dbReference type="ARBA" id="ARBA00022448"/>
    </source>
</evidence>
<reference evidence="16 17" key="1">
    <citation type="submission" date="2023-10" db="EMBL/GenBank/DDBJ databases">
        <title>Description of Microbulbifer bruguierae sp. nov., isolated from the sediments of mangrove plant Bruguiera sexangula and comparative genomic analyses of the genus Microbulbifer.</title>
        <authorList>
            <person name="Long M."/>
        </authorList>
    </citation>
    <scope>NUCLEOTIDE SEQUENCE [LARGE SCALE GENOMIC DNA]</scope>
    <source>
        <strain evidence="16 17">SPO729</strain>
    </source>
</reference>
<accession>A0AAU0N2B2</accession>
<evidence type="ECO:0000313" key="16">
    <source>
        <dbReference type="EMBL" id="WOX06253.1"/>
    </source>
</evidence>
<evidence type="ECO:0000256" key="3">
    <source>
        <dbReference type="ARBA" id="ARBA00022452"/>
    </source>
</evidence>
<evidence type="ECO:0000256" key="5">
    <source>
        <dbReference type="ARBA" id="ARBA00022692"/>
    </source>
</evidence>
<dbReference type="InterPro" id="IPR039426">
    <property type="entry name" value="TonB-dep_rcpt-like"/>
</dbReference>
<keyword evidence="6" id="KW-0408">Iron</keyword>
<dbReference type="SUPFAM" id="SSF56935">
    <property type="entry name" value="Porins"/>
    <property type="match status" value="1"/>
</dbReference>
<evidence type="ECO:0000256" key="11">
    <source>
        <dbReference type="PROSITE-ProRule" id="PRU01360"/>
    </source>
</evidence>
<comment type="subcellular location">
    <subcellularLocation>
        <location evidence="1 11">Cell outer membrane</location>
        <topology evidence="1 11">Multi-pass membrane protein</topology>
    </subcellularLocation>
</comment>
<comment type="similarity">
    <text evidence="11 12">Belongs to the TonB-dependent receptor family.</text>
</comment>
<evidence type="ECO:0000256" key="12">
    <source>
        <dbReference type="RuleBase" id="RU003357"/>
    </source>
</evidence>
<evidence type="ECO:0000259" key="15">
    <source>
        <dbReference type="Pfam" id="PF07715"/>
    </source>
</evidence>
<sequence>MGSPTDAFTPKSFRLINANGKGRNLLLASACSVAAMSLACGVGSAQAAEKSENSINTLLEEVQVVARKRGDAERLQDVPVAATAYSGDQLEALQTRDLESLAFKMPNVQMDDAGTIKSTANFTVRGLGVNSSIPSIDPTVGVFVDGMYMGINAGVILDLFDLEGIEVLRGPQGLLFGRNVTGGAVVVKTAKPTEEFTSKVRFSTTAQKESNLAGTVSGKISDSVNGRLTAYYSDDQGWFENKATGNDNFGASTTWFVRPSFTVDLGESADLIVRLEKGHVDADGITGINHGEGAKALAASVGVTDWDNSKGSFEIAIDEEGYAETDWSQAIAEYNREVAFGNGTITNVLAWRDYETAGDGDIDSTPLPLFHSSSVIDQSQISNELRYSGRFGSTSVTSGLYWFSQDLEYMEGRQILGALAALGPPYDQLFPQMHIGGGMQDHEAKGVFTQADIDLNEAWVLTLGGRYSWEEKDVQIAAIQQNNGCDMSGCGTYEFNDSEKWSAFTPKVGLQWVMSDTAQTYAVWTKGFRSGGYNMRNTVPGEEPGPTDQEEQNSFELGAKMQWLDGRVKTNMALFHNTIDDMQREVNLPSETAGVAQLIRNTANATIRGAEFEMMAAATDNLLLTMNVGYVDGEYDDVWLDISGDGVVDSADYALEIPRLAPWTYGVGMVHDLQIGSWGALTSRINYNHRDASAYTDNNRGMLSEVEMVDFSIGIEPDGGNYRVALFGKNMLDEVSEGNDTQLPTALGPFVMGPGASFTPLNRGRIVGIELNYEI</sequence>
<name>A0AAU0N2B2_9GAMM</name>
<keyword evidence="2 11" id="KW-0813">Transport</keyword>
<dbReference type="Pfam" id="PF00593">
    <property type="entry name" value="TonB_dep_Rec_b-barrel"/>
    <property type="match status" value="1"/>
</dbReference>
<keyword evidence="17" id="KW-1185">Reference proteome</keyword>
<dbReference type="InterPro" id="IPR012910">
    <property type="entry name" value="Plug_dom"/>
</dbReference>
<keyword evidence="7" id="KW-0406">Ion transport</keyword>
<keyword evidence="16" id="KW-0675">Receptor</keyword>
<keyword evidence="4" id="KW-0410">Iron transport</keyword>
<keyword evidence="5 11" id="KW-0812">Transmembrane</keyword>
<gene>
    <name evidence="16" type="ORF">R5R33_03760</name>
</gene>
<organism evidence="16 17">
    <name type="scientific">Microbulbifer pacificus</name>
    <dbReference type="NCBI Taxonomy" id="407164"/>
    <lineage>
        <taxon>Bacteria</taxon>
        <taxon>Pseudomonadati</taxon>
        <taxon>Pseudomonadota</taxon>
        <taxon>Gammaproteobacteria</taxon>
        <taxon>Cellvibrionales</taxon>
        <taxon>Microbulbiferaceae</taxon>
        <taxon>Microbulbifer</taxon>
    </lineage>
</organism>
<dbReference type="InterPro" id="IPR036942">
    <property type="entry name" value="Beta-barrel_TonB_sf"/>
</dbReference>
<evidence type="ECO:0000256" key="4">
    <source>
        <dbReference type="ARBA" id="ARBA00022496"/>
    </source>
</evidence>
<evidence type="ECO:0000256" key="1">
    <source>
        <dbReference type="ARBA" id="ARBA00004571"/>
    </source>
</evidence>
<evidence type="ECO:0000259" key="14">
    <source>
        <dbReference type="Pfam" id="PF00593"/>
    </source>
</evidence>
<evidence type="ECO:0000313" key="17">
    <source>
        <dbReference type="Proteomes" id="UP001302477"/>
    </source>
</evidence>
<feature type="domain" description="TonB-dependent receptor plug" evidence="15">
    <location>
        <begin position="75"/>
        <end position="184"/>
    </location>
</feature>
<dbReference type="KEGG" id="mpaf:R5R33_03760"/>
<feature type="signal peptide" evidence="13">
    <location>
        <begin position="1"/>
        <end position="47"/>
    </location>
</feature>
<dbReference type="RefSeq" id="WP_318954711.1">
    <property type="nucleotide sequence ID" value="NZ_CP137555.1"/>
</dbReference>
<feature type="chain" id="PRO_5043647638" evidence="13">
    <location>
        <begin position="48"/>
        <end position="775"/>
    </location>
</feature>